<name>A0A9W6N0V0_9HYPH</name>
<organism evidence="2 3">
    <name type="scientific">Ancylobacter dichloromethanicus</name>
    <dbReference type="NCBI Taxonomy" id="518825"/>
    <lineage>
        <taxon>Bacteria</taxon>
        <taxon>Pseudomonadati</taxon>
        <taxon>Pseudomonadota</taxon>
        <taxon>Alphaproteobacteria</taxon>
        <taxon>Hyphomicrobiales</taxon>
        <taxon>Xanthobacteraceae</taxon>
        <taxon>Ancylobacter</taxon>
    </lineage>
</organism>
<dbReference type="RefSeq" id="WP_213375450.1">
    <property type="nucleotide sequence ID" value="NZ_BSFJ01000026.1"/>
</dbReference>
<evidence type="ECO:0000256" key="1">
    <source>
        <dbReference type="SAM" id="Coils"/>
    </source>
</evidence>
<dbReference type="AlphaFoldDB" id="A0A9W6N0V0"/>
<protein>
    <submittedName>
        <fullName evidence="2">Uncharacterized protein</fullName>
    </submittedName>
</protein>
<sequence>MTQLLDIHAEINELRAELAHCILTRKERRDGLRRLEELLAEAERRGREAEGA</sequence>
<keyword evidence="1" id="KW-0175">Coiled coil</keyword>
<comment type="caution">
    <text evidence="2">The sequence shown here is derived from an EMBL/GenBank/DDBJ whole genome shotgun (WGS) entry which is preliminary data.</text>
</comment>
<accession>A0A9W6N0V0</accession>
<dbReference type="EMBL" id="BSFJ01000026">
    <property type="protein sequence ID" value="GLK73465.1"/>
    <property type="molecule type" value="Genomic_DNA"/>
</dbReference>
<feature type="coiled-coil region" evidence="1">
    <location>
        <begin position="25"/>
        <end position="52"/>
    </location>
</feature>
<dbReference type="Proteomes" id="UP001143370">
    <property type="component" value="Unassembled WGS sequence"/>
</dbReference>
<reference evidence="2" key="1">
    <citation type="journal article" date="2014" name="Int. J. Syst. Evol. Microbiol.">
        <title>Complete genome sequence of Corynebacterium casei LMG S-19264T (=DSM 44701T), isolated from a smear-ripened cheese.</title>
        <authorList>
            <consortium name="US DOE Joint Genome Institute (JGI-PGF)"/>
            <person name="Walter F."/>
            <person name="Albersmeier A."/>
            <person name="Kalinowski J."/>
            <person name="Ruckert C."/>
        </authorList>
    </citation>
    <scope>NUCLEOTIDE SEQUENCE</scope>
    <source>
        <strain evidence="2">VKM B-2484</strain>
    </source>
</reference>
<evidence type="ECO:0000313" key="2">
    <source>
        <dbReference type="EMBL" id="GLK73465.1"/>
    </source>
</evidence>
<reference evidence="2" key="2">
    <citation type="submission" date="2023-01" db="EMBL/GenBank/DDBJ databases">
        <authorList>
            <person name="Sun Q."/>
            <person name="Evtushenko L."/>
        </authorList>
    </citation>
    <scope>NUCLEOTIDE SEQUENCE</scope>
    <source>
        <strain evidence="2">VKM B-2484</strain>
    </source>
</reference>
<keyword evidence="3" id="KW-1185">Reference proteome</keyword>
<proteinExistence type="predicted"/>
<gene>
    <name evidence="2" type="ORF">GCM10017643_35820</name>
</gene>
<evidence type="ECO:0000313" key="3">
    <source>
        <dbReference type="Proteomes" id="UP001143370"/>
    </source>
</evidence>